<dbReference type="EMBL" id="QGKY02002305">
    <property type="protein sequence ID" value="KAF2531399.1"/>
    <property type="molecule type" value="Genomic_DNA"/>
</dbReference>
<accession>A0A3N6PXY6</accession>
<keyword evidence="3" id="KW-1185">Reference proteome</keyword>
<comment type="caution">
    <text evidence="1">The sequence shown here is derived from an EMBL/GenBank/DDBJ whole genome shotgun (WGS) entry which is preliminary data.</text>
</comment>
<protein>
    <submittedName>
        <fullName evidence="1">Uncharacterized protein</fullName>
    </submittedName>
</protein>
<organism evidence="1">
    <name type="scientific">Brassica cretica</name>
    <name type="common">Mustard</name>
    <dbReference type="NCBI Taxonomy" id="69181"/>
    <lineage>
        <taxon>Eukaryota</taxon>
        <taxon>Viridiplantae</taxon>
        <taxon>Streptophyta</taxon>
        <taxon>Embryophyta</taxon>
        <taxon>Tracheophyta</taxon>
        <taxon>Spermatophyta</taxon>
        <taxon>Magnoliopsida</taxon>
        <taxon>eudicotyledons</taxon>
        <taxon>Gunneridae</taxon>
        <taxon>Pentapetalae</taxon>
        <taxon>rosids</taxon>
        <taxon>malvids</taxon>
        <taxon>Brassicales</taxon>
        <taxon>Brassicaceae</taxon>
        <taxon>Brassiceae</taxon>
        <taxon>Brassica</taxon>
    </lineage>
</organism>
<evidence type="ECO:0000313" key="3">
    <source>
        <dbReference type="Proteomes" id="UP000266723"/>
    </source>
</evidence>
<dbReference type="AlphaFoldDB" id="A0A3N6PXY6"/>
<sequence length="103" mass="11414">MFVLSRLDAAAAWIIKPFITATYNTGDASMTCFPDAAAVNNELNEREKFQRHCVSFFNVSGSRWVIAFTFDSVFFCLCCRIFLNAAAGTGDNETNMANVPVIQ</sequence>
<reference evidence="2 3" key="3">
    <citation type="journal article" date="2020" name="BMC Genomics">
        <title>Intraspecific diversification of the crop wild relative Brassica cretica Lam. using demographic model selection.</title>
        <authorList>
            <person name="Kioukis A."/>
            <person name="Michalopoulou V.A."/>
            <person name="Briers L."/>
            <person name="Pirintsos S."/>
            <person name="Studholme D.J."/>
            <person name="Pavlidis P."/>
            <person name="Sarris P.F."/>
        </authorList>
    </citation>
    <scope>NUCLEOTIDE SEQUENCE [LARGE SCALE GENOMIC DNA]</scope>
    <source>
        <strain evidence="3">cv. PFS-1207/04</strain>
        <strain evidence="2">PFS-1207/04</strain>
    </source>
</reference>
<reference evidence="2" key="2">
    <citation type="submission" date="2019-12" db="EMBL/GenBank/DDBJ databases">
        <authorList>
            <person name="Studholme D.J."/>
            <person name="Sarris P."/>
        </authorList>
    </citation>
    <scope>NUCLEOTIDE SEQUENCE</scope>
    <source>
        <strain evidence="2">PFS-1207/04</strain>
        <tissue evidence="2">Leaf</tissue>
    </source>
</reference>
<evidence type="ECO:0000313" key="2">
    <source>
        <dbReference type="EMBL" id="KAF3598140.1"/>
    </source>
</evidence>
<reference evidence="1" key="1">
    <citation type="submission" date="2019-12" db="EMBL/GenBank/DDBJ databases">
        <title>Genome sequencing and annotation of Brassica cretica.</title>
        <authorList>
            <person name="Studholme D.J."/>
            <person name="Sarris P.F."/>
        </authorList>
    </citation>
    <scope>NUCLEOTIDE SEQUENCE</scope>
    <source>
        <strain evidence="1">PFS-102/07</strain>
        <tissue evidence="1">Leaf</tissue>
    </source>
</reference>
<evidence type="ECO:0000313" key="1">
    <source>
        <dbReference type="EMBL" id="KAF2531399.1"/>
    </source>
</evidence>
<proteinExistence type="predicted"/>
<dbReference type="EMBL" id="QGKV02000299">
    <property type="protein sequence ID" value="KAF3598140.1"/>
    <property type="molecule type" value="Genomic_DNA"/>
</dbReference>
<dbReference type="Proteomes" id="UP000266723">
    <property type="component" value="Unassembled WGS sequence"/>
</dbReference>
<gene>
    <name evidence="2" type="ORF">DY000_02028094</name>
    <name evidence="1" type="ORF">F2Q70_00033576</name>
</gene>
<name>A0A3N6PXY6_BRACR</name>